<dbReference type="Proteomes" id="UP000249451">
    <property type="component" value="Unassembled WGS sequence"/>
</dbReference>
<organism evidence="1 2">
    <name type="scientific">Corynebacterium urealyticum</name>
    <dbReference type="NCBI Taxonomy" id="43771"/>
    <lineage>
        <taxon>Bacteria</taxon>
        <taxon>Bacillati</taxon>
        <taxon>Actinomycetota</taxon>
        <taxon>Actinomycetes</taxon>
        <taxon>Mycobacteriales</taxon>
        <taxon>Corynebacteriaceae</taxon>
        <taxon>Corynebacterium</taxon>
    </lineage>
</organism>
<dbReference type="AlphaFoldDB" id="A0A2W5D9F8"/>
<dbReference type="OMA" id="VGSEFQM"/>
<accession>A0A2W5D9F8</accession>
<name>A0A2W5D9F8_9CORY</name>
<evidence type="ECO:0000313" key="1">
    <source>
        <dbReference type="EMBL" id="PZP03966.1"/>
    </source>
</evidence>
<comment type="caution">
    <text evidence="1">The sequence shown here is derived from an EMBL/GenBank/DDBJ whole genome shotgun (WGS) entry which is preliminary data.</text>
</comment>
<proteinExistence type="predicted"/>
<gene>
    <name evidence="1" type="ORF">DI609_00085</name>
</gene>
<reference evidence="1 2" key="1">
    <citation type="submission" date="2017-11" db="EMBL/GenBank/DDBJ databases">
        <title>Infants hospitalized years apart are colonized by the same room-sourced microbial strains.</title>
        <authorList>
            <person name="Brooks B."/>
            <person name="Olm M.R."/>
            <person name="Firek B.A."/>
            <person name="Baker R."/>
            <person name="Thomas B.C."/>
            <person name="Morowitz M.J."/>
            <person name="Banfield J.F."/>
        </authorList>
    </citation>
    <scope>NUCLEOTIDE SEQUENCE [LARGE SCALE GENOMIC DNA]</scope>
    <source>
        <strain evidence="1">S2_012_000_R3_87</strain>
    </source>
</reference>
<dbReference type="InterPro" id="IPR021373">
    <property type="entry name" value="DUF2993"/>
</dbReference>
<protein>
    <submittedName>
        <fullName evidence="1">DUF2993 domain-containing protein</fullName>
    </submittedName>
</protein>
<evidence type="ECO:0000313" key="2">
    <source>
        <dbReference type="Proteomes" id="UP000249451"/>
    </source>
</evidence>
<sequence length="298" mass="32503">MARAHRCAIMFFMANPQISADTSPAPRPRRRLWKVLAGLLVAFLALMLTDSLIAARTEAKISQQLYEGSHLPKPPEVMLAGFPYVTQALTKELEAVTVTAKDVPIAGFGDVTVHSSAQYVDVNASQIFTGDIHDAPARKVFHRLQLGVVPLGKLMGIPDLDVSNKADISPRGGWETEAIFRGTPKGFRAPAIVEMKVRIKRGDVYLRPVTVIEGPVNKKEGAEIVPADQLDEATTAALMDGFRLKIEKDSIPFPGIPMRVYVGGGSVFIEAEDYYTTVSIGDLTPPTRPLTEEQRPSL</sequence>
<dbReference type="Pfam" id="PF11209">
    <property type="entry name" value="LmeA"/>
    <property type="match status" value="1"/>
</dbReference>
<dbReference type="EMBL" id="QFNY01000001">
    <property type="protein sequence ID" value="PZP03966.1"/>
    <property type="molecule type" value="Genomic_DNA"/>
</dbReference>